<evidence type="ECO:0000313" key="2">
    <source>
        <dbReference type="EMBL" id="QCD96661.1"/>
    </source>
</evidence>
<evidence type="ECO:0000256" key="1">
    <source>
        <dbReference type="SAM" id="MobiDB-lite"/>
    </source>
</evidence>
<reference evidence="2 3" key="1">
    <citation type="submission" date="2019-04" db="EMBL/GenBank/DDBJ databases">
        <title>An improved genome assembly and genetic linkage map for asparagus bean, Vigna unguiculata ssp. sesquipedialis.</title>
        <authorList>
            <person name="Xia Q."/>
            <person name="Zhang R."/>
            <person name="Dong Y."/>
        </authorList>
    </citation>
    <scope>NUCLEOTIDE SEQUENCE [LARGE SCALE GENOMIC DNA]</scope>
    <source>
        <tissue evidence="2">Leaf</tissue>
    </source>
</reference>
<organism evidence="2 3">
    <name type="scientific">Vigna unguiculata</name>
    <name type="common">Cowpea</name>
    <dbReference type="NCBI Taxonomy" id="3917"/>
    <lineage>
        <taxon>Eukaryota</taxon>
        <taxon>Viridiplantae</taxon>
        <taxon>Streptophyta</taxon>
        <taxon>Embryophyta</taxon>
        <taxon>Tracheophyta</taxon>
        <taxon>Spermatophyta</taxon>
        <taxon>Magnoliopsida</taxon>
        <taxon>eudicotyledons</taxon>
        <taxon>Gunneridae</taxon>
        <taxon>Pentapetalae</taxon>
        <taxon>rosids</taxon>
        <taxon>fabids</taxon>
        <taxon>Fabales</taxon>
        <taxon>Fabaceae</taxon>
        <taxon>Papilionoideae</taxon>
        <taxon>50 kb inversion clade</taxon>
        <taxon>NPAAA clade</taxon>
        <taxon>indigoferoid/millettioid clade</taxon>
        <taxon>Phaseoleae</taxon>
        <taxon>Vigna</taxon>
    </lineage>
</organism>
<name>A0A4D6M8E6_VIGUN</name>
<protein>
    <submittedName>
        <fullName evidence="2">Uncharacterized protein</fullName>
    </submittedName>
</protein>
<keyword evidence="3" id="KW-1185">Reference proteome</keyword>
<feature type="compositionally biased region" description="Polar residues" evidence="1">
    <location>
        <begin position="92"/>
        <end position="102"/>
    </location>
</feature>
<sequence>MRNPNFSSSTMVVAAFMKTIVSNLACGDIIYTTAPPRIYISNLYSQPVSDVVDLLAKSPWKPLQRSRTTSPCRKHDPLMTQQPWQQLRETRIHQQPVQQRSRTQNRETFIASATS</sequence>
<evidence type="ECO:0000313" key="3">
    <source>
        <dbReference type="Proteomes" id="UP000501690"/>
    </source>
</evidence>
<feature type="region of interest" description="Disordered" evidence="1">
    <location>
        <begin position="92"/>
        <end position="115"/>
    </location>
</feature>
<accession>A0A4D6M8E6</accession>
<dbReference type="EMBL" id="CP039350">
    <property type="protein sequence ID" value="QCD96661.1"/>
    <property type="molecule type" value="Genomic_DNA"/>
</dbReference>
<proteinExistence type="predicted"/>
<dbReference type="AlphaFoldDB" id="A0A4D6M8E6"/>
<gene>
    <name evidence="2" type="ORF">DEO72_LG6g1368</name>
</gene>
<dbReference type="Proteomes" id="UP000501690">
    <property type="component" value="Linkage Group LG6"/>
</dbReference>